<dbReference type="Pfam" id="PF05925">
    <property type="entry name" value="IpgD"/>
    <property type="match status" value="1"/>
</dbReference>
<dbReference type="GO" id="GO:0016791">
    <property type="term" value="F:phosphatase activity"/>
    <property type="evidence" value="ECO:0007669"/>
    <property type="project" value="InterPro"/>
</dbReference>
<evidence type="ECO:0000256" key="5">
    <source>
        <dbReference type="ARBA" id="ARBA00022801"/>
    </source>
</evidence>
<dbReference type="Proteomes" id="UP000269208">
    <property type="component" value="Chromosome"/>
</dbReference>
<evidence type="ECO:0000256" key="3">
    <source>
        <dbReference type="ARBA" id="ARBA00015315"/>
    </source>
</evidence>
<dbReference type="GO" id="GO:0005576">
    <property type="term" value="C:extracellular region"/>
    <property type="evidence" value="ECO:0007669"/>
    <property type="project" value="UniProtKB-SubCell"/>
</dbReference>
<keyword evidence="6" id="KW-0843">Virulence</keyword>
<keyword evidence="5 8" id="KW-0378">Hydrolase</keyword>
<comment type="subcellular location">
    <subcellularLocation>
        <location evidence="1">Secreted</location>
    </subcellularLocation>
</comment>
<evidence type="ECO:0000256" key="2">
    <source>
        <dbReference type="ARBA" id="ARBA00009007"/>
    </source>
</evidence>
<dbReference type="AlphaFoldDB" id="A0A3S4HXI7"/>
<name>A0A3S4HXI7_SALET</name>
<sequence>MRAWQSFDPSREKMIHLKIRNKDGDLQTVKIKPDVAAFNVGVNELALKLGFGLKASDSYNAEALHQLLGNDLRPEARPGGLGLANGWRNTRIIMKVVNTLARQIKDIWKNNQHHKDGGEPYKLAQRLAMLAHEIDAVPAWNCKSGKDRTGMMDSEIKREIISLHQTHMLSAPGSLPDSGGQKIFQKVLLNSGNLEIQKQNTGGAGNKVMKKFIARGAQSFLSKTSWG</sequence>
<organism evidence="8 9">
    <name type="scientific">Salmonella enterica I</name>
    <dbReference type="NCBI Taxonomy" id="59201"/>
    <lineage>
        <taxon>Bacteria</taxon>
        <taxon>Pseudomonadati</taxon>
        <taxon>Pseudomonadota</taxon>
        <taxon>Gammaproteobacteria</taxon>
        <taxon>Enterobacterales</taxon>
        <taxon>Enterobacteriaceae</taxon>
        <taxon>Salmonella</taxon>
    </lineage>
</organism>
<evidence type="ECO:0000256" key="1">
    <source>
        <dbReference type="ARBA" id="ARBA00004613"/>
    </source>
</evidence>
<evidence type="ECO:0000313" key="9">
    <source>
        <dbReference type="Proteomes" id="UP000269208"/>
    </source>
</evidence>
<dbReference type="InterPro" id="IPR008108">
    <property type="entry name" value="IpgD/SopB"/>
</dbReference>
<dbReference type="EMBL" id="LR134190">
    <property type="protein sequence ID" value="VEB61102.1"/>
    <property type="molecule type" value="Genomic_DNA"/>
</dbReference>
<keyword evidence="4" id="KW-0964">Secreted</keyword>
<evidence type="ECO:0000256" key="7">
    <source>
        <dbReference type="ARBA" id="ARBA00032566"/>
    </source>
</evidence>
<proteinExistence type="inferred from homology"/>
<evidence type="ECO:0000256" key="6">
    <source>
        <dbReference type="ARBA" id="ARBA00023026"/>
    </source>
</evidence>
<evidence type="ECO:0000313" key="8">
    <source>
        <dbReference type="EMBL" id="VEB61102.1"/>
    </source>
</evidence>
<evidence type="ECO:0000256" key="4">
    <source>
        <dbReference type="ARBA" id="ARBA00022525"/>
    </source>
</evidence>
<protein>
    <recommendedName>
        <fullName evidence="3">Inositol phosphate phosphatase SopB</fullName>
    </recommendedName>
    <alternativeName>
        <fullName evidence="7">Effector protein SopB</fullName>
    </alternativeName>
</protein>
<gene>
    <name evidence="8" type="primary">sopB_3</name>
    <name evidence="8" type="ORF">NCTC6754_06777</name>
</gene>
<accession>A0A3S4HXI7</accession>
<reference evidence="8 9" key="1">
    <citation type="submission" date="2018-12" db="EMBL/GenBank/DDBJ databases">
        <authorList>
            <consortium name="Pathogen Informatics"/>
        </authorList>
    </citation>
    <scope>NUCLEOTIDE SEQUENCE [LARGE SCALE GENOMIC DNA]</scope>
    <source>
        <strain evidence="8 9">NCTC6754</strain>
    </source>
</reference>
<comment type="similarity">
    <text evidence="2">Belongs to the phosphatase IpgD/SopB family.</text>
</comment>